<dbReference type="InterPro" id="IPR003439">
    <property type="entry name" value="ABC_transporter-like_ATP-bd"/>
</dbReference>
<dbReference type="HOGENOM" id="CLU_000604_1_22_7"/>
<dbReference type="Proteomes" id="UP000008139">
    <property type="component" value="Chromosome"/>
</dbReference>
<keyword evidence="1" id="KW-0813">Transport</keyword>
<dbReference type="PROSITE" id="PS50893">
    <property type="entry name" value="ABC_TRANSPORTER_2"/>
    <property type="match status" value="1"/>
</dbReference>
<dbReference type="InterPro" id="IPR003593">
    <property type="entry name" value="AAA+_ATPase"/>
</dbReference>
<dbReference type="EMBL" id="CP002606">
    <property type="protein sequence ID" value="AEA33113.1"/>
    <property type="molecule type" value="Genomic_DNA"/>
</dbReference>
<dbReference type="KEGG" id="hmr:Hipma_0133"/>
<dbReference type="InterPro" id="IPR050093">
    <property type="entry name" value="ABC_SmlMolc_Importer"/>
</dbReference>
<dbReference type="PANTHER" id="PTHR42781">
    <property type="entry name" value="SPERMIDINE/PUTRESCINE IMPORT ATP-BINDING PROTEIN POTA"/>
    <property type="match status" value="1"/>
</dbReference>
<dbReference type="SUPFAM" id="SSF52540">
    <property type="entry name" value="P-loop containing nucleoside triphosphate hydrolases"/>
    <property type="match status" value="1"/>
</dbReference>
<dbReference type="InParanoid" id="F2LX55"/>
<dbReference type="SMART" id="SM00382">
    <property type="entry name" value="AAA"/>
    <property type="match status" value="1"/>
</dbReference>
<keyword evidence="8" id="KW-0472">Membrane</keyword>
<dbReference type="InterPro" id="IPR017871">
    <property type="entry name" value="ABC_transporter-like_CS"/>
</dbReference>
<keyword evidence="7" id="KW-0406">Ion transport</keyword>
<gene>
    <name evidence="10" type="ordered locus">Hipma_0133</name>
</gene>
<protein>
    <submittedName>
        <fullName evidence="10">Sulfate-transporting ATPase</fullName>
        <ecNumber evidence="10">3.6.3.25</ecNumber>
    </submittedName>
</protein>
<dbReference type="InterPro" id="IPR027417">
    <property type="entry name" value="P-loop_NTPase"/>
</dbReference>
<dbReference type="GO" id="GO:0016887">
    <property type="term" value="F:ATP hydrolysis activity"/>
    <property type="evidence" value="ECO:0007669"/>
    <property type="project" value="InterPro"/>
</dbReference>
<dbReference type="RefSeq" id="WP_013681158.1">
    <property type="nucleotide sequence ID" value="NC_015318.1"/>
</dbReference>
<dbReference type="Gene3D" id="3.40.50.300">
    <property type="entry name" value="P-loop containing nucleotide triphosphate hydrolases"/>
    <property type="match status" value="1"/>
</dbReference>
<reference evidence="10 11" key="1">
    <citation type="journal article" date="2011" name="Stand. Genomic Sci.">
        <title>Complete genome sequence of the thermophilic sulfur-reducer Hippea maritima type strain (MH(2)).</title>
        <authorList>
            <person name="Huntemann M."/>
            <person name="Lu M."/>
            <person name="Nolan M."/>
            <person name="Lapidus A."/>
            <person name="Lucas S."/>
            <person name="Hammon N."/>
            <person name="Deshpande S."/>
            <person name="Cheng J.F."/>
            <person name="Tapia R."/>
            <person name="Han C."/>
            <person name="Goodwin L."/>
            <person name="Pitluck S."/>
            <person name="Liolios K."/>
            <person name="Pagani I."/>
            <person name="Ivanova N."/>
            <person name="Ovchinikova G."/>
            <person name="Pati A."/>
            <person name="Chen A."/>
            <person name="Palaniappan K."/>
            <person name="Land M."/>
            <person name="Hauser L."/>
            <person name="Jeffries C.D."/>
            <person name="Detter J.C."/>
            <person name="Brambilla E.M."/>
            <person name="Rohde M."/>
            <person name="Spring S."/>
            <person name="Goker M."/>
            <person name="Woyke T."/>
            <person name="Bristow J."/>
            <person name="Eisen J.A."/>
            <person name="Markowitz V."/>
            <person name="Hugenholtz P."/>
            <person name="Kyrpides N.C."/>
            <person name="Klenk H.P."/>
            <person name="Mavromatis K."/>
        </authorList>
    </citation>
    <scope>NUCLEOTIDE SEQUENCE [LARGE SCALE GENOMIC DNA]</scope>
    <source>
        <strain evidence="11">ATCC 700847 / DSM 10411 / MH2</strain>
    </source>
</reference>
<keyword evidence="6" id="KW-0408">Iron</keyword>
<dbReference type="GO" id="GO:0015408">
    <property type="term" value="F:ABC-type ferric iron transporter activity"/>
    <property type="evidence" value="ECO:0007669"/>
    <property type="project" value="InterPro"/>
</dbReference>
<dbReference type="OrthoDB" id="9809450at2"/>
<name>F2LX55_HIPMA</name>
<feature type="domain" description="ABC transporter" evidence="9">
    <location>
        <begin position="2"/>
        <end position="206"/>
    </location>
</feature>
<evidence type="ECO:0000256" key="7">
    <source>
        <dbReference type="ARBA" id="ARBA00023065"/>
    </source>
</evidence>
<keyword evidence="11" id="KW-1185">Reference proteome</keyword>
<dbReference type="EC" id="3.6.3.25" evidence="10"/>
<dbReference type="Pfam" id="PF00005">
    <property type="entry name" value="ABC_tran"/>
    <property type="match status" value="1"/>
</dbReference>
<dbReference type="PANTHER" id="PTHR42781:SF4">
    <property type="entry name" value="SPERMIDINE_PUTRESCINE IMPORT ATP-BINDING PROTEIN POTA"/>
    <property type="match status" value="1"/>
</dbReference>
<dbReference type="GO" id="GO:0016020">
    <property type="term" value="C:membrane"/>
    <property type="evidence" value="ECO:0007669"/>
    <property type="project" value="InterPro"/>
</dbReference>
<evidence type="ECO:0000256" key="5">
    <source>
        <dbReference type="ARBA" id="ARBA00022840"/>
    </source>
</evidence>
<evidence type="ECO:0000256" key="8">
    <source>
        <dbReference type="ARBA" id="ARBA00023136"/>
    </source>
</evidence>
<dbReference type="CDD" id="cd03259">
    <property type="entry name" value="ABC_Carb_Solutes_like"/>
    <property type="match status" value="1"/>
</dbReference>
<evidence type="ECO:0000313" key="11">
    <source>
        <dbReference type="Proteomes" id="UP000008139"/>
    </source>
</evidence>
<proteinExistence type="predicted"/>
<dbReference type="AlphaFoldDB" id="F2LX55"/>
<keyword evidence="5" id="KW-0067">ATP-binding</keyword>
<dbReference type="FunCoup" id="F2LX55">
    <property type="interactions" value="326"/>
</dbReference>
<keyword evidence="10" id="KW-0378">Hydrolase</keyword>
<evidence type="ECO:0000256" key="3">
    <source>
        <dbReference type="ARBA" id="ARBA00022496"/>
    </source>
</evidence>
<evidence type="ECO:0000256" key="4">
    <source>
        <dbReference type="ARBA" id="ARBA00022741"/>
    </source>
</evidence>
<sequence length="206" mass="23343">MIELRNVSNHILKNIDLEIKRGELFVLLGPNGAGKTTLLDVIAGITPYEGDVFIDEKNMKGVLPEDRDIGYVFQGLFLFPHMNVYENVVFPLKLKAKKRLKERLDELIEMFELGGIINRMPNQLSGGEAQRVALARALAVEPKILLMDEPFSKLDTETSHKLRLELKRLHKKLSITALFVTHNKDEANFLADRICFIKNGEIDGFG</sequence>
<evidence type="ECO:0000256" key="1">
    <source>
        <dbReference type="ARBA" id="ARBA00022448"/>
    </source>
</evidence>
<dbReference type="eggNOG" id="COG3842">
    <property type="taxonomic scope" value="Bacteria"/>
</dbReference>
<keyword evidence="4" id="KW-0547">Nucleotide-binding</keyword>
<organism evidence="10 11">
    <name type="scientific">Hippea maritima (strain ATCC 700847 / DSM 10411 / MH2)</name>
    <dbReference type="NCBI Taxonomy" id="760142"/>
    <lineage>
        <taxon>Bacteria</taxon>
        <taxon>Pseudomonadati</taxon>
        <taxon>Campylobacterota</taxon>
        <taxon>Desulfurellia</taxon>
        <taxon>Desulfurellales</taxon>
        <taxon>Hippeaceae</taxon>
        <taxon>Hippea</taxon>
    </lineage>
</organism>
<reference evidence="11" key="2">
    <citation type="submission" date="2011-03" db="EMBL/GenBank/DDBJ databases">
        <title>The complete genome of Hippea maritima DSM 10411.</title>
        <authorList>
            <consortium name="US DOE Joint Genome Institute (JGI-PGF)"/>
            <person name="Lucas S."/>
            <person name="Copeland A."/>
            <person name="Lapidus A."/>
            <person name="Bruce D."/>
            <person name="Goodwin L."/>
            <person name="Pitluck S."/>
            <person name="Peters L."/>
            <person name="Kyrpides N."/>
            <person name="Mavromatis K."/>
            <person name="Pagani I."/>
            <person name="Ivanova N."/>
            <person name="Mikhailova N."/>
            <person name="Lu M."/>
            <person name="Detter J.C."/>
            <person name="Tapia R."/>
            <person name="Han C."/>
            <person name="Land M."/>
            <person name="Hauser L."/>
            <person name="Markowitz V."/>
            <person name="Cheng J.-F."/>
            <person name="Hugenholtz P."/>
            <person name="Woyke T."/>
            <person name="Wu D."/>
            <person name="Spring S."/>
            <person name="Schroeder M."/>
            <person name="Brambilla E."/>
            <person name="Klenk H.-P."/>
            <person name="Eisen J.A."/>
        </authorList>
    </citation>
    <scope>NUCLEOTIDE SEQUENCE [LARGE SCALE GENOMIC DNA]</scope>
    <source>
        <strain evidence="11">ATCC 700847 / DSM 10411 / MH2</strain>
    </source>
</reference>
<evidence type="ECO:0000259" key="9">
    <source>
        <dbReference type="PROSITE" id="PS50893"/>
    </source>
</evidence>
<evidence type="ECO:0000256" key="2">
    <source>
        <dbReference type="ARBA" id="ARBA00022475"/>
    </source>
</evidence>
<dbReference type="STRING" id="760142.Hipma_0133"/>
<dbReference type="InterPro" id="IPR015853">
    <property type="entry name" value="ABC_transpr_FbpC"/>
</dbReference>
<accession>F2LX55</accession>
<dbReference type="PROSITE" id="PS00211">
    <property type="entry name" value="ABC_TRANSPORTER_1"/>
    <property type="match status" value="1"/>
</dbReference>
<keyword evidence="3" id="KW-0410">Iron transport</keyword>
<dbReference type="GO" id="GO:0005524">
    <property type="term" value="F:ATP binding"/>
    <property type="evidence" value="ECO:0007669"/>
    <property type="project" value="UniProtKB-KW"/>
</dbReference>
<keyword evidence="2" id="KW-1003">Cell membrane</keyword>
<evidence type="ECO:0000313" key="10">
    <source>
        <dbReference type="EMBL" id="AEA33113.1"/>
    </source>
</evidence>
<evidence type="ECO:0000256" key="6">
    <source>
        <dbReference type="ARBA" id="ARBA00023004"/>
    </source>
</evidence>